<protein>
    <submittedName>
        <fullName evidence="1">Uncharacterized protein</fullName>
    </submittedName>
</protein>
<comment type="caution">
    <text evidence="1">The sequence shown here is derived from an EMBL/GenBank/DDBJ whole genome shotgun (WGS) entry which is preliminary data.</text>
</comment>
<keyword evidence="2" id="KW-1185">Reference proteome</keyword>
<dbReference type="EMBL" id="LAVV01008579">
    <property type="protein sequence ID" value="KNZ52450.1"/>
    <property type="molecule type" value="Genomic_DNA"/>
</dbReference>
<dbReference type="VEuPathDB" id="FungiDB:VP01_356g3"/>
<sequence>MDASKVEKLKQHMVYMIRALVKEKSRHKQAKAKLAHKIGTLEEVDGTRGAKAMKSSIQVELYIAANPSMLPDNRCGVLSALETVYTNYILIYQLYTAQKASL</sequence>
<gene>
    <name evidence="1" type="ORF">VP01_356g3</name>
</gene>
<evidence type="ECO:0000313" key="1">
    <source>
        <dbReference type="EMBL" id="KNZ52450.1"/>
    </source>
</evidence>
<evidence type="ECO:0000313" key="2">
    <source>
        <dbReference type="Proteomes" id="UP000037035"/>
    </source>
</evidence>
<reference evidence="1 2" key="1">
    <citation type="submission" date="2015-08" db="EMBL/GenBank/DDBJ databases">
        <title>Next Generation Sequencing and Analysis of the Genome of Puccinia sorghi L Schw, the Causal Agent of Maize Common Rust.</title>
        <authorList>
            <person name="Rochi L."/>
            <person name="Burguener G."/>
            <person name="Darino M."/>
            <person name="Turjanski A."/>
            <person name="Kreff E."/>
            <person name="Dieguez M.J."/>
            <person name="Sacco F."/>
        </authorList>
    </citation>
    <scope>NUCLEOTIDE SEQUENCE [LARGE SCALE GENOMIC DNA]</scope>
    <source>
        <strain evidence="1 2">RO10H11247</strain>
    </source>
</reference>
<name>A0A0L6UX80_9BASI</name>
<accession>A0A0L6UX80</accession>
<organism evidence="1 2">
    <name type="scientific">Puccinia sorghi</name>
    <dbReference type="NCBI Taxonomy" id="27349"/>
    <lineage>
        <taxon>Eukaryota</taxon>
        <taxon>Fungi</taxon>
        <taxon>Dikarya</taxon>
        <taxon>Basidiomycota</taxon>
        <taxon>Pucciniomycotina</taxon>
        <taxon>Pucciniomycetes</taxon>
        <taxon>Pucciniales</taxon>
        <taxon>Pucciniaceae</taxon>
        <taxon>Puccinia</taxon>
    </lineage>
</organism>
<dbReference type="OrthoDB" id="2506111at2759"/>
<dbReference type="AlphaFoldDB" id="A0A0L6UX80"/>
<proteinExistence type="predicted"/>
<dbReference type="Proteomes" id="UP000037035">
    <property type="component" value="Unassembled WGS sequence"/>
</dbReference>